<feature type="region of interest" description="Disordered" evidence="1">
    <location>
        <begin position="241"/>
        <end position="327"/>
    </location>
</feature>
<protein>
    <submittedName>
        <fullName evidence="2">Uncharacterized protein</fullName>
    </submittedName>
</protein>
<keyword evidence="3" id="KW-1185">Reference proteome</keyword>
<evidence type="ECO:0000313" key="2">
    <source>
        <dbReference type="EMBL" id="KAE9403235.1"/>
    </source>
</evidence>
<feature type="compositionally biased region" description="Low complexity" evidence="1">
    <location>
        <begin position="296"/>
        <end position="318"/>
    </location>
</feature>
<dbReference type="Proteomes" id="UP000799118">
    <property type="component" value="Unassembled WGS sequence"/>
</dbReference>
<dbReference type="AlphaFoldDB" id="A0A6A4I375"/>
<reference evidence="2" key="1">
    <citation type="journal article" date="2019" name="Environ. Microbiol.">
        <title>Fungal ecological strategies reflected in gene transcription - a case study of two litter decomposers.</title>
        <authorList>
            <person name="Barbi F."/>
            <person name="Kohler A."/>
            <person name="Barry K."/>
            <person name="Baskaran P."/>
            <person name="Daum C."/>
            <person name="Fauchery L."/>
            <person name="Ihrmark K."/>
            <person name="Kuo A."/>
            <person name="LaButti K."/>
            <person name="Lipzen A."/>
            <person name="Morin E."/>
            <person name="Grigoriev I.V."/>
            <person name="Henrissat B."/>
            <person name="Lindahl B."/>
            <person name="Martin F."/>
        </authorList>
    </citation>
    <scope>NUCLEOTIDE SEQUENCE</scope>
    <source>
        <strain evidence="2">JB14</strain>
    </source>
</reference>
<feature type="compositionally biased region" description="Polar residues" evidence="1">
    <location>
        <begin position="151"/>
        <end position="176"/>
    </location>
</feature>
<feature type="region of interest" description="Disordered" evidence="1">
    <location>
        <begin position="379"/>
        <end position="465"/>
    </location>
</feature>
<sequence>MSGAVTQVPPPSPTLPEAKTNLNVKAIAHPNCLTPLHLSLSLSSVTVTCTNTSTSTGTDAGKGKSASDSEPSIGIPGPSVHNFDSESKSRVGTSSTKAIAIGSSFFSDPEDETDQGEHEHEENSDMDMDSDLDMDLIAVAAGFDLPVSVSSRTPTPLKTPIDTPTNNTSRSPSCEQAPSLAGVGTDDTRVGRGSYAQVYGFRSLPRSFVHLPSPVPHPSRSLHVHQEASVPRGATPAILGLGSAMGKGKSQSLISSGDSLPSACARSLPPRLSSAEKSPKTPTPSRPPRSYPPHSTPATNKIPTPTSTSPLALSLSTPGKRPKKSRMSGVISHFTLDSSTSSWAAASLSNTRNDPHIISTSLSNDFVVDPFAKDDGTTMHITTGTRIKPSPSISADTSSPTSSSFNSRGPDPLLEHERSSTLKKKHRSVGLDLGSLRPPLPRPRRLSTPPPPPSSKGHGWHEKKQNQLYAVYPLMQHL</sequence>
<evidence type="ECO:0000256" key="1">
    <source>
        <dbReference type="SAM" id="MobiDB-lite"/>
    </source>
</evidence>
<feature type="compositionally biased region" description="Low complexity" evidence="1">
    <location>
        <begin position="389"/>
        <end position="410"/>
    </location>
</feature>
<feature type="compositionally biased region" description="Polar residues" evidence="1">
    <location>
        <begin position="249"/>
        <end position="259"/>
    </location>
</feature>
<name>A0A6A4I375_9AGAR</name>
<dbReference type="EMBL" id="ML769427">
    <property type="protein sequence ID" value="KAE9403235.1"/>
    <property type="molecule type" value="Genomic_DNA"/>
</dbReference>
<proteinExistence type="predicted"/>
<feature type="region of interest" description="Disordered" evidence="1">
    <location>
        <begin position="52"/>
        <end position="128"/>
    </location>
</feature>
<feature type="region of interest" description="Disordered" evidence="1">
    <location>
        <begin position="151"/>
        <end position="189"/>
    </location>
</feature>
<feature type="compositionally biased region" description="Pro residues" evidence="1">
    <location>
        <begin position="281"/>
        <end position="295"/>
    </location>
</feature>
<organism evidence="2 3">
    <name type="scientific">Gymnopus androsaceus JB14</name>
    <dbReference type="NCBI Taxonomy" id="1447944"/>
    <lineage>
        <taxon>Eukaryota</taxon>
        <taxon>Fungi</taxon>
        <taxon>Dikarya</taxon>
        <taxon>Basidiomycota</taxon>
        <taxon>Agaricomycotina</taxon>
        <taxon>Agaricomycetes</taxon>
        <taxon>Agaricomycetidae</taxon>
        <taxon>Agaricales</taxon>
        <taxon>Marasmiineae</taxon>
        <taxon>Omphalotaceae</taxon>
        <taxon>Gymnopus</taxon>
    </lineage>
</organism>
<gene>
    <name evidence="2" type="ORF">BT96DRAFT_499835</name>
</gene>
<accession>A0A6A4I375</accession>
<evidence type="ECO:0000313" key="3">
    <source>
        <dbReference type="Proteomes" id="UP000799118"/>
    </source>
</evidence>